<gene>
    <name evidence="1" type="ORF">IHE45_11G099800</name>
</gene>
<organism evidence="1 2">
    <name type="scientific">Dioscorea alata</name>
    <name type="common">Purple yam</name>
    <dbReference type="NCBI Taxonomy" id="55571"/>
    <lineage>
        <taxon>Eukaryota</taxon>
        <taxon>Viridiplantae</taxon>
        <taxon>Streptophyta</taxon>
        <taxon>Embryophyta</taxon>
        <taxon>Tracheophyta</taxon>
        <taxon>Spermatophyta</taxon>
        <taxon>Magnoliopsida</taxon>
        <taxon>Liliopsida</taxon>
        <taxon>Dioscoreales</taxon>
        <taxon>Dioscoreaceae</taxon>
        <taxon>Dioscorea</taxon>
    </lineage>
</organism>
<proteinExistence type="predicted"/>
<comment type="caution">
    <text evidence="1">The sequence shown here is derived from an EMBL/GenBank/DDBJ whole genome shotgun (WGS) entry which is preliminary data.</text>
</comment>
<accession>A0ACB7V8K6</accession>
<reference evidence="2" key="1">
    <citation type="journal article" date="2022" name="Nat. Commun.">
        <title>Chromosome evolution and the genetic basis of agronomically important traits in greater yam.</title>
        <authorList>
            <person name="Bredeson J.V."/>
            <person name="Lyons J.B."/>
            <person name="Oniyinde I.O."/>
            <person name="Okereke N.R."/>
            <person name="Kolade O."/>
            <person name="Nnabue I."/>
            <person name="Nwadili C.O."/>
            <person name="Hribova E."/>
            <person name="Parker M."/>
            <person name="Nwogha J."/>
            <person name="Shu S."/>
            <person name="Carlson J."/>
            <person name="Kariba R."/>
            <person name="Muthemba S."/>
            <person name="Knop K."/>
            <person name="Barton G.J."/>
            <person name="Sherwood A.V."/>
            <person name="Lopez-Montes A."/>
            <person name="Asiedu R."/>
            <person name="Jamnadass R."/>
            <person name="Muchugi A."/>
            <person name="Goodstein D."/>
            <person name="Egesi C.N."/>
            <person name="Featherston J."/>
            <person name="Asfaw A."/>
            <person name="Simpson G.G."/>
            <person name="Dolezel J."/>
            <person name="Hendre P.S."/>
            <person name="Van Deynze A."/>
            <person name="Kumar P.L."/>
            <person name="Obidiegwu J.E."/>
            <person name="Bhattacharjee R."/>
            <person name="Rokhsar D.S."/>
        </authorList>
    </citation>
    <scope>NUCLEOTIDE SEQUENCE [LARGE SCALE GENOMIC DNA]</scope>
    <source>
        <strain evidence="2">cv. TDa95/00328</strain>
    </source>
</reference>
<keyword evidence="2" id="KW-1185">Reference proteome</keyword>
<evidence type="ECO:0000313" key="2">
    <source>
        <dbReference type="Proteomes" id="UP000827976"/>
    </source>
</evidence>
<dbReference type="Proteomes" id="UP000827976">
    <property type="component" value="Chromosome 11"/>
</dbReference>
<protein>
    <submittedName>
        <fullName evidence="1">Phloem protein 2-like protein</fullName>
    </submittedName>
</protein>
<dbReference type="EMBL" id="CM037021">
    <property type="protein sequence ID" value="KAH7669773.1"/>
    <property type="molecule type" value="Genomic_DNA"/>
</dbReference>
<sequence length="313" mass="35117">MAGEKEMAGVDFSTLPEGCISHVLSLTSPRDACRAAIVSPVFRSAEASDTVWERFLPPDIAGILARAVDRVQYSSKRELFFRLCGDPILIDDRKMSFFLDRTTGRKCYLLSARLLTIVWGDTPSYWRWIDDPNSRFSEVAELLDVCWLEIRGQLDTKELSPHTKYVACLVFNLTETTRGLEHPSQETSVKVGAQVSSHTTCLQTIEDALAIRPRRIRLRPQGRIGLGLGMRLRRAFIEPPVPEPPEQATPATVSTTNTVLPRKREDGWMEIELGQFDTDCGDVGEVDMSFMEVKGGFWKSGLIVQGIEIRPTN</sequence>
<evidence type="ECO:0000313" key="1">
    <source>
        <dbReference type="EMBL" id="KAH7669773.1"/>
    </source>
</evidence>
<name>A0ACB7V8K6_DIOAL</name>